<dbReference type="GO" id="GO:0045892">
    <property type="term" value="P:negative regulation of DNA-templated transcription"/>
    <property type="evidence" value="ECO:0007669"/>
    <property type="project" value="UniProtKB-UniRule"/>
</dbReference>
<protein>
    <recommendedName>
        <fullName evidence="6">Transcription repressor</fullName>
    </recommendedName>
    <alternativeName>
        <fullName evidence="6">Ovate family protein</fullName>
    </alternativeName>
</protein>
<evidence type="ECO:0000313" key="10">
    <source>
        <dbReference type="Proteomes" id="UP001279734"/>
    </source>
</evidence>
<keyword evidence="10" id="KW-1185">Reference proteome</keyword>
<dbReference type="NCBIfam" id="TIGR01568">
    <property type="entry name" value="A_thal_3678"/>
    <property type="match status" value="1"/>
</dbReference>
<accession>A0AAD3Y240</accession>
<gene>
    <name evidence="9" type="ORF">Nepgr_026472</name>
</gene>
<feature type="compositionally biased region" description="Basic and acidic residues" evidence="7">
    <location>
        <begin position="171"/>
        <end position="183"/>
    </location>
</feature>
<comment type="subcellular location">
    <subcellularLocation>
        <location evidence="1 6">Nucleus</location>
    </subcellularLocation>
</comment>
<evidence type="ECO:0000256" key="7">
    <source>
        <dbReference type="SAM" id="MobiDB-lite"/>
    </source>
</evidence>
<comment type="caution">
    <text evidence="9">The sequence shown here is derived from an EMBL/GenBank/DDBJ whole genome shotgun (WGS) entry which is preliminary data.</text>
</comment>
<dbReference type="PROSITE" id="PS51754">
    <property type="entry name" value="OVATE"/>
    <property type="match status" value="1"/>
</dbReference>
<keyword evidence="3 6" id="KW-0805">Transcription regulation</keyword>
<evidence type="ECO:0000256" key="6">
    <source>
        <dbReference type="RuleBase" id="RU367028"/>
    </source>
</evidence>
<evidence type="ECO:0000256" key="1">
    <source>
        <dbReference type="ARBA" id="ARBA00004123"/>
    </source>
</evidence>
<dbReference type="GO" id="GO:0005634">
    <property type="term" value="C:nucleus"/>
    <property type="evidence" value="ECO:0007669"/>
    <property type="project" value="UniProtKB-SubCell"/>
</dbReference>
<feature type="compositionally biased region" description="Basic residues" evidence="7">
    <location>
        <begin position="143"/>
        <end position="154"/>
    </location>
</feature>
<keyword evidence="4 6" id="KW-0804">Transcription</keyword>
<dbReference type="Proteomes" id="UP001279734">
    <property type="component" value="Unassembled WGS sequence"/>
</dbReference>
<feature type="region of interest" description="Disordered" evidence="7">
    <location>
        <begin position="123"/>
        <end position="223"/>
    </location>
</feature>
<feature type="compositionally biased region" description="Polar residues" evidence="7">
    <location>
        <begin position="184"/>
        <end position="199"/>
    </location>
</feature>
<reference evidence="9" key="1">
    <citation type="submission" date="2023-05" db="EMBL/GenBank/DDBJ databases">
        <title>Nepenthes gracilis genome sequencing.</title>
        <authorList>
            <person name="Fukushima K."/>
        </authorList>
    </citation>
    <scope>NUCLEOTIDE SEQUENCE</scope>
    <source>
        <strain evidence="9">SING2019-196</strain>
    </source>
</reference>
<keyword evidence="2 6" id="KW-0678">Repressor</keyword>
<evidence type="ECO:0000256" key="4">
    <source>
        <dbReference type="ARBA" id="ARBA00023163"/>
    </source>
</evidence>
<comment type="function">
    <text evidence="6">Transcriptional repressor that regulates multiple aspects of plant growth and development.</text>
</comment>
<dbReference type="EMBL" id="BSYO01000028">
    <property type="protein sequence ID" value="GMH24629.1"/>
    <property type="molecule type" value="Genomic_DNA"/>
</dbReference>
<evidence type="ECO:0000256" key="2">
    <source>
        <dbReference type="ARBA" id="ARBA00022491"/>
    </source>
</evidence>
<sequence length="342" mass="38729">MPERFKFRLPRVIPTFQSCRSKEPSALPANPVPPFFRPSSLTRKLPNLADPLPSRTFHSAKRRVLPAAVSAGCGFRSRCSSNSFSATDRTGSPDHFKWRKEDEWHVVAKICDDGRRRKVYNSAASADSDSNMMHPPPLPPPLQKRRSRRKKTTVRLRLSTSSADSGLFSSEGREERKNGKRTETLVSSSRGFSTDSSAEYNPHLETIRDGPAGTRRKKKPTTVKRTAAKLLLKRSNGGRSPSESVTPLRLSVLQRLIPRTIDGKLRESFAVLKKSNDPYEDFRRSIMEMILDKQMFEEKDLMQLLSCFLSLNSRRHHEAIVEAFTEIWIALFCNSPTESAMP</sequence>
<dbReference type="PANTHER" id="PTHR33057">
    <property type="entry name" value="TRANSCRIPTION REPRESSOR OFP7-RELATED"/>
    <property type="match status" value="1"/>
</dbReference>
<dbReference type="Pfam" id="PF04844">
    <property type="entry name" value="Ovate"/>
    <property type="match status" value="1"/>
</dbReference>
<organism evidence="9 10">
    <name type="scientific">Nepenthes gracilis</name>
    <name type="common">Slender pitcher plant</name>
    <dbReference type="NCBI Taxonomy" id="150966"/>
    <lineage>
        <taxon>Eukaryota</taxon>
        <taxon>Viridiplantae</taxon>
        <taxon>Streptophyta</taxon>
        <taxon>Embryophyta</taxon>
        <taxon>Tracheophyta</taxon>
        <taxon>Spermatophyta</taxon>
        <taxon>Magnoliopsida</taxon>
        <taxon>eudicotyledons</taxon>
        <taxon>Gunneridae</taxon>
        <taxon>Pentapetalae</taxon>
        <taxon>Caryophyllales</taxon>
        <taxon>Nepenthaceae</taxon>
        <taxon>Nepenthes</taxon>
    </lineage>
</organism>
<dbReference type="AlphaFoldDB" id="A0AAD3Y240"/>
<dbReference type="PANTHER" id="PTHR33057:SF90">
    <property type="entry name" value="TRANSCRIPTION REPRESSOR OFP7"/>
    <property type="match status" value="1"/>
</dbReference>
<feature type="domain" description="OVATE" evidence="8">
    <location>
        <begin position="271"/>
        <end position="330"/>
    </location>
</feature>
<evidence type="ECO:0000313" key="9">
    <source>
        <dbReference type="EMBL" id="GMH24629.1"/>
    </source>
</evidence>
<name>A0AAD3Y240_NEPGR</name>
<evidence type="ECO:0000256" key="5">
    <source>
        <dbReference type="ARBA" id="ARBA00023242"/>
    </source>
</evidence>
<keyword evidence="5 6" id="KW-0539">Nucleus</keyword>
<evidence type="ECO:0000256" key="3">
    <source>
        <dbReference type="ARBA" id="ARBA00023015"/>
    </source>
</evidence>
<evidence type="ECO:0000259" key="8">
    <source>
        <dbReference type="PROSITE" id="PS51754"/>
    </source>
</evidence>
<dbReference type="InterPro" id="IPR038933">
    <property type="entry name" value="Ovate"/>
</dbReference>
<proteinExistence type="predicted"/>
<dbReference type="InterPro" id="IPR006458">
    <property type="entry name" value="Ovate_C"/>
</dbReference>